<dbReference type="PROSITE" id="PS51885">
    <property type="entry name" value="NEPRILYSIN"/>
    <property type="match status" value="1"/>
</dbReference>
<proteinExistence type="inferred from homology"/>
<feature type="domain" description="Peptidase M13 N-terminal" evidence="9">
    <location>
        <begin position="49"/>
        <end position="425"/>
    </location>
</feature>
<evidence type="ECO:0000256" key="3">
    <source>
        <dbReference type="ARBA" id="ARBA00022670"/>
    </source>
</evidence>
<dbReference type="InterPro" id="IPR008753">
    <property type="entry name" value="Peptidase_M13_N"/>
</dbReference>
<evidence type="ECO:0000313" key="10">
    <source>
        <dbReference type="EMBL" id="PSR52804.1"/>
    </source>
</evidence>
<organism evidence="10 11">
    <name type="scientific">Adhaeribacter arboris</name>
    <dbReference type="NCBI Taxonomy" id="2072846"/>
    <lineage>
        <taxon>Bacteria</taxon>
        <taxon>Pseudomonadati</taxon>
        <taxon>Bacteroidota</taxon>
        <taxon>Cytophagia</taxon>
        <taxon>Cytophagales</taxon>
        <taxon>Hymenobacteraceae</taxon>
        <taxon>Adhaeribacter</taxon>
    </lineage>
</organism>
<evidence type="ECO:0000256" key="1">
    <source>
        <dbReference type="ARBA" id="ARBA00001947"/>
    </source>
</evidence>
<protein>
    <submittedName>
        <fullName evidence="10">Peptidase M13</fullName>
    </submittedName>
</protein>
<gene>
    <name evidence="10" type="ORF">AHMF7605_04330</name>
</gene>
<evidence type="ECO:0000259" key="8">
    <source>
        <dbReference type="Pfam" id="PF01431"/>
    </source>
</evidence>
<comment type="cofactor">
    <cofactor evidence="1">
        <name>Zn(2+)</name>
        <dbReference type="ChEBI" id="CHEBI:29105"/>
    </cofactor>
</comment>
<reference evidence="10 11" key="1">
    <citation type="submission" date="2018-03" db="EMBL/GenBank/DDBJ databases">
        <title>Adhaeribacter sp. HMF7605 Genome sequencing and assembly.</title>
        <authorList>
            <person name="Kang H."/>
            <person name="Kang J."/>
            <person name="Cha I."/>
            <person name="Kim H."/>
            <person name="Joh K."/>
        </authorList>
    </citation>
    <scope>NUCLEOTIDE SEQUENCE [LARGE SCALE GENOMIC DNA]</scope>
    <source>
        <strain evidence="10 11">HMF7605</strain>
    </source>
</reference>
<accession>A0A2T2YBC2</accession>
<dbReference type="Proteomes" id="UP000240357">
    <property type="component" value="Unassembled WGS sequence"/>
</dbReference>
<dbReference type="GO" id="GO:0046872">
    <property type="term" value="F:metal ion binding"/>
    <property type="evidence" value="ECO:0007669"/>
    <property type="project" value="UniProtKB-KW"/>
</dbReference>
<evidence type="ECO:0000256" key="4">
    <source>
        <dbReference type="ARBA" id="ARBA00022723"/>
    </source>
</evidence>
<dbReference type="Gene3D" id="3.40.390.10">
    <property type="entry name" value="Collagenase (Catalytic Domain)"/>
    <property type="match status" value="1"/>
</dbReference>
<dbReference type="OrthoDB" id="9775677at2"/>
<feature type="domain" description="Peptidase M13 C-terminal" evidence="8">
    <location>
        <begin position="477"/>
        <end position="678"/>
    </location>
</feature>
<dbReference type="RefSeq" id="WP_106926793.1">
    <property type="nucleotide sequence ID" value="NZ_PYFT01000001.1"/>
</dbReference>
<evidence type="ECO:0000313" key="11">
    <source>
        <dbReference type="Proteomes" id="UP000240357"/>
    </source>
</evidence>
<dbReference type="Gene3D" id="1.10.1380.10">
    <property type="entry name" value="Neutral endopeptidase , domain2"/>
    <property type="match status" value="1"/>
</dbReference>
<keyword evidence="3" id="KW-0645">Protease</keyword>
<dbReference type="InterPro" id="IPR042089">
    <property type="entry name" value="Peptidase_M13_dom_2"/>
</dbReference>
<comment type="similarity">
    <text evidence="2">Belongs to the peptidase M13 family.</text>
</comment>
<dbReference type="GO" id="GO:0005886">
    <property type="term" value="C:plasma membrane"/>
    <property type="evidence" value="ECO:0007669"/>
    <property type="project" value="TreeGrafter"/>
</dbReference>
<dbReference type="PRINTS" id="PR00786">
    <property type="entry name" value="NEPRILYSIN"/>
</dbReference>
<keyword evidence="7" id="KW-0482">Metalloprotease</keyword>
<dbReference type="GO" id="GO:0016485">
    <property type="term" value="P:protein processing"/>
    <property type="evidence" value="ECO:0007669"/>
    <property type="project" value="TreeGrafter"/>
</dbReference>
<dbReference type="AlphaFoldDB" id="A0A2T2YBC2"/>
<sequence length="681" mass="77170">MIKRTTNYFGIAIITLATLVNTSCNKSGKKEQPLSSGIIRENMDTTVAPGNNFTAYVNGAWLKKTMIPADKASYGVGQMLNDKAQEDVKAIIEGAAAGKFAEGTEEQKIGDFYEAYLNWKTRDSVGLKPLNEEFKKIESISNYQDLAKYFAYANKYGNTVPFSINVTEDFKNPKQYMLLTWQNGIGLPEREYYFLTDAKSKDIRNKYVAHIEKMLQLAGIPNGKEKAAQIMVLETRMAAQHMKKEDTRNTPALYNKFAVDKLNTLMPDFDWKTLLQEAGIKQDSIVVAQVAYTKALNDIIKSTPLDTWKTYLQWSLINSSASYLTSKLDAQNFEFYNKTLYGTEKQRPQWRRAVDVVNGSLGEMVGKVYVKKHFPPEAKERMLALVNNLLKAYESSIKELDWMSEETKKQALDKLSKFTPKIGYPDKWRDYSTLKVVKHDLYGNMMRATEFEYKRNVNKLGKPVDRGEWGMTPQTVNAYYNPPLNEIVFPAAILQPPFFDRNAEDAVNYGGIGAVIGHEIGHGFDDEGSTFDGNGVMRNWWTEKDQQEFKKRTSALVAQYNDFKVFKDLNVNGTFTLGENIGDLGGLSIALKAYNTSLNGQPAPVLDGYTGNQRVFIGWAQGWLNKAREEALRNQVTTDPHSPAKFRVNGVVRNIPEFYTAFNVKPTDSLYLAPDKRVKIW</sequence>
<dbReference type="SUPFAM" id="SSF55486">
    <property type="entry name" value="Metalloproteases ('zincins'), catalytic domain"/>
    <property type="match status" value="1"/>
</dbReference>
<keyword evidence="6" id="KW-0862">Zinc</keyword>
<dbReference type="GO" id="GO:0004222">
    <property type="term" value="F:metalloendopeptidase activity"/>
    <property type="evidence" value="ECO:0007669"/>
    <property type="project" value="InterPro"/>
</dbReference>
<name>A0A2T2YBC2_9BACT</name>
<dbReference type="InterPro" id="IPR018497">
    <property type="entry name" value="Peptidase_M13_C"/>
</dbReference>
<dbReference type="InterPro" id="IPR000718">
    <property type="entry name" value="Peptidase_M13"/>
</dbReference>
<evidence type="ECO:0000256" key="5">
    <source>
        <dbReference type="ARBA" id="ARBA00022801"/>
    </source>
</evidence>
<evidence type="ECO:0000259" key="9">
    <source>
        <dbReference type="Pfam" id="PF05649"/>
    </source>
</evidence>
<dbReference type="EMBL" id="PYFT01000001">
    <property type="protein sequence ID" value="PSR52804.1"/>
    <property type="molecule type" value="Genomic_DNA"/>
</dbReference>
<keyword evidence="11" id="KW-1185">Reference proteome</keyword>
<dbReference type="PANTHER" id="PTHR11733:SF167">
    <property type="entry name" value="FI17812P1-RELATED"/>
    <property type="match status" value="1"/>
</dbReference>
<keyword evidence="4" id="KW-0479">Metal-binding</keyword>
<evidence type="ECO:0000256" key="6">
    <source>
        <dbReference type="ARBA" id="ARBA00022833"/>
    </source>
</evidence>
<dbReference type="Pfam" id="PF01431">
    <property type="entry name" value="Peptidase_M13"/>
    <property type="match status" value="1"/>
</dbReference>
<comment type="caution">
    <text evidence="10">The sequence shown here is derived from an EMBL/GenBank/DDBJ whole genome shotgun (WGS) entry which is preliminary data.</text>
</comment>
<dbReference type="PANTHER" id="PTHR11733">
    <property type="entry name" value="ZINC METALLOPROTEASE FAMILY M13 NEPRILYSIN-RELATED"/>
    <property type="match status" value="1"/>
</dbReference>
<keyword evidence="5" id="KW-0378">Hydrolase</keyword>
<dbReference type="Pfam" id="PF05649">
    <property type="entry name" value="Peptidase_M13_N"/>
    <property type="match status" value="1"/>
</dbReference>
<dbReference type="InterPro" id="IPR024079">
    <property type="entry name" value="MetalloPept_cat_dom_sf"/>
</dbReference>
<dbReference type="CDD" id="cd08662">
    <property type="entry name" value="M13"/>
    <property type="match status" value="1"/>
</dbReference>
<evidence type="ECO:0000256" key="2">
    <source>
        <dbReference type="ARBA" id="ARBA00007357"/>
    </source>
</evidence>
<evidence type="ECO:0000256" key="7">
    <source>
        <dbReference type="ARBA" id="ARBA00023049"/>
    </source>
</evidence>